<proteinExistence type="predicted"/>
<feature type="region of interest" description="Disordered" evidence="1">
    <location>
        <begin position="1"/>
        <end position="62"/>
    </location>
</feature>
<reference evidence="2 3" key="1">
    <citation type="submission" date="2018-05" db="EMBL/GenBank/DDBJ databases">
        <title>Draft genome sequence of Scytalidium lignicola DSM 105466, a ubiquitous saprotrophic fungus.</title>
        <authorList>
            <person name="Buettner E."/>
            <person name="Gebauer A.M."/>
            <person name="Hofrichter M."/>
            <person name="Liers C."/>
            <person name="Kellner H."/>
        </authorList>
    </citation>
    <scope>NUCLEOTIDE SEQUENCE [LARGE SCALE GENOMIC DNA]</scope>
    <source>
        <strain evidence="2 3">DSM 105466</strain>
    </source>
</reference>
<evidence type="ECO:0000313" key="2">
    <source>
        <dbReference type="EMBL" id="RFU32625.1"/>
    </source>
</evidence>
<evidence type="ECO:0000313" key="3">
    <source>
        <dbReference type="Proteomes" id="UP000258309"/>
    </source>
</evidence>
<sequence>MLPKRANKRAETSDSSSSRGENVNTSLTIESAGPSTLSKKRKAEEEIIGSLDPSASSQSQNVKGQEGAELIAVLNDNQLIFETMKLAFDKEPELTLLKLMGKYNFSFEKMKDLLKRENMNLNFSRVKYKQISSRVGLLPQKDVDGIQTFEMHYARLLKETFVKIIDDIDLLGKQYGTTEKQNNEEARARYLSAYFNQIVGMFGGVIFNTPESIIEGKITTKGRIEYQFKMYGGITIVFIEVKQKSGTNFELLDFIAQVIAECDACAWVNHQDGRYIGDPSPQFFIGNFQGGSKRIRIEDPPSSFDSDYDCRNHVLLIRRSCEALYYMFLKSYIAGLDANWNRSTQTGEREDKERDSTPGWLNARSKGEAALNTAIQGSEEYFRGELANSEGSAKLAADFLEEH</sequence>
<name>A0A3E2HH21_SCYLI</name>
<feature type="non-terminal residue" evidence="2">
    <location>
        <position position="403"/>
    </location>
</feature>
<feature type="compositionally biased region" description="Polar residues" evidence="1">
    <location>
        <begin position="53"/>
        <end position="62"/>
    </location>
</feature>
<dbReference type="Proteomes" id="UP000258309">
    <property type="component" value="Unassembled WGS sequence"/>
</dbReference>
<keyword evidence="3" id="KW-1185">Reference proteome</keyword>
<dbReference type="EMBL" id="NCSJ02000051">
    <property type="protein sequence ID" value="RFU32625.1"/>
    <property type="molecule type" value="Genomic_DNA"/>
</dbReference>
<feature type="compositionally biased region" description="Polar residues" evidence="1">
    <location>
        <begin position="13"/>
        <end position="37"/>
    </location>
</feature>
<feature type="non-terminal residue" evidence="2">
    <location>
        <position position="1"/>
    </location>
</feature>
<accession>A0A3E2HH21</accession>
<dbReference type="OMA" id="MMAQRVH"/>
<protein>
    <submittedName>
        <fullName evidence="2">Uncharacterized protein</fullName>
    </submittedName>
</protein>
<gene>
    <name evidence="2" type="ORF">B7463_g3726</name>
</gene>
<comment type="caution">
    <text evidence="2">The sequence shown here is derived from an EMBL/GenBank/DDBJ whole genome shotgun (WGS) entry which is preliminary data.</text>
</comment>
<dbReference type="OrthoDB" id="5418029at2759"/>
<dbReference type="AlphaFoldDB" id="A0A3E2HH21"/>
<evidence type="ECO:0000256" key="1">
    <source>
        <dbReference type="SAM" id="MobiDB-lite"/>
    </source>
</evidence>
<organism evidence="2 3">
    <name type="scientific">Scytalidium lignicola</name>
    <name type="common">Hyphomycete</name>
    <dbReference type="NCBI Taxonomy" id="5539"/>
    <lineage>
        <taxon>Eukaryota</taxon>
        <taxon>Fungi</taxon>
        <taxon>Dikarya</taxon>
        <taxon>Ascomycota</taxon>
        <taxon>Pezizomycotina</taxon>
        <taxon>Leotiomycetes</taxon>
        <taxon>Leotiomycetes incertae sedis</taxon>
        <taxon>Scytalidium</taxon>
    </lineage>
</organism>